<dbReference type="Pfam" id="PF11578">
    <property type="entry name" value="DUF3237"/>
    <property type="match status" value="1"/>
</dbReference>
<dbReference type="Gene3D" id="2.40.160.20">
    <property type="match status" value="1"/>
</dbReference>
<name>A0AAD4CNH5_ASPNN</name>
<protein>
    <submittedName>
        <fullName evidence="1">Uncharacterized protein</fullName>
    </submittedName>
</protein>
<dbReference type="EMBL" id="VCAU01000033">
    <property type="protein sequence ID" value="KAF9889755.1"/>
    <property type="molecule type" value="Genomic_DNA"/>
</dbReference>
<gene>
    <name evidence="1" type="ORF">FE257_007061</name>
</gene>
<organism evidence="1 2">
    <name type="scientific">Aspergillus nanangensis</name>
    <dbReference type="NCBI Taxonomy" id="2582783"/>
    <lineage>
        <taxon>Eukaryota</taxon>
        <taxon>Fungi</taxon>
        <taxon>Dikarya</taxon>
        <taxon>Ascomycota</taxon>
        <taxon>Pezizomycotina</taxon>
        <taxon>Eurotiomycetes</taxon>
        <taxon>Eurotiomycetidae</taxon>
        <taxon>Eurotiales</taxon>
        <taxon>Aspergillaceae</taxon>
        <taxon>Aspergillus</taxon>
        <taxon>Aspergillus subgen. Circumdati</taxon>
    </lineage>
</organism>
<dbReference type="InterPro" id="IPR020915">
    <property type="entry name" value="UPF0311"/>
</dbReference>
<dbReference type="Proteomes" id="UP001194746">
    <property type="component" value="Unassembled WGS sequence"/>
</dbReference>
<evidence type="ECO:0000313" key="1">
    <source>
        <dbReference type="EMBL" id="KAF9889755.1"/>
    </source>
</evidence>
<dbReference type="PANTHER" id="PTHR37315:SF1">
    <property type="entry name" value="UPF0311 PROTEIN BLR7842"/>
    <property type="match status" value="1"/>
</dbReference>
<reference evidence="1" key="2">
    <citation type="submission" date="2020-02" db="EMBL/GenBank/DDBJ databases">
        <authorList>
            <person name="Gilchrist C.L.M."/>
            <person name="Chooi Y.-H."/>
        </authorList>
    </citation>
    <scope>NUCLEOTIDE SEQUENCE</scope>
    <source>
        <strain evidence="1">MST-FP2251</strain>
    </source>
</reference>
<dbReference type="PANTHER" id="PTHR37315">
    <property type="entry name" value="UPF0311 PROTEIN BLR7842"/>
    <property type="match status" value="1"/>
</dbReference>
<sequence length="168" mass="17957">MSEYPSLKPAFTVKVNIAPPMAVGSASRTTSLQVVPMTGGTVKSDSSFSPAIDAEFVGTGNDYIHADPDQKHLRLNAHGVLKTKDDALIYVNYTGVITLTEAEGAVLTGAGVEGSTPFGNSFTHFTFETGDERYKDLENRVFVGQGRFNVGADKSIVVEYRVGQVVHG</sequence>
<reference evidence="1" key="1">
    <citation type="journal article" date="2019" name="Beilstein J. Org. Chem.">
        <title>Nanangenines: drimane sesquiterpenoids as the dominant metabolite cohort of a novel Australian fungus, Aspergillus nanangensis.</title>
        <authorList>
            <person name="Lacey H.J."/>
            <person name="Gilchrist C.L.M."/>
            <person name="Crombie A."/>
            <person name="Kalaitzis J.A."/>
            <person name="Vuong D."/>
            <person name="Rutledge P.J."/>
            <person name="Turner P."/>
            <person name="Pitt J.I."/>
            <person name="Lacey E."/>
            <person name="Chooi Y.H."/>
            <person name="Piggott A.M."/>
        </authorList>
    </citation>
    <scope>NUCLEOTIDE SEQUENCE</scope>
    <source>
        <strain evidence="1">MST-FP2251</strain>
    </source>
</reference>
<accession>A0AAD4CNH5</accession>
<keyword evidence="2" id="KW-1185">Reference proteome</keyword>
<proteinExistence type="predicted"/>
<dbReference type="AlphaFoldDB" id="A0AAD4CNH5"/>
<evidence type="ECO:0000313" key="2">
    <source>
        <dbReference type="Proteomes" id="UP001194746"/>
    </source>
</evidence>
<comment type="caution">
    <text evidence="1">The sequence shown here is derived from an EMBL/GenBank/DDBJ whole genome shotgun (WGS) entry which is preliminary data.</text>
</comment>